<sequence length="448" mass="50116">MIALKDIEIVSCTELTCLWEEGVNILNLACVEKIKVKECEALDSLPGEIMMLLRLEELSIAQCPAFRMFPRGKLPTTLKVLQIWGCEKLESLPEGILMNNGNAYEVSQLEALNIVSCPCLKSFPSGQLSNSFKRLYIENCKQLESPPQRMLQYCTELKGISIDGGDMKSLCLEDMRGPTFLSIDTCDGLESFSLSISNLKDLFISDCRNLKSLPSKMHDLTSLNGLYISNCPRIKCISDSGLPPNLTWLHIYECIGIESIPGGGLFPNLIDLQIFDCQGIESIPDHGFPPNLRSLTIDCKNLKKPMQEWGLSRITSLLSLEIYWICPDLDVLPTSLTRLVVGKVENMKSIARGLLQNLNSLQDLTIKDCPKLQSLPKEGLPPSLQKLCIMNCPNLQSLPKEGLPSLLEKLKIKDCPLLKRRCLEKKGDYWPLIAHIPCIEVQDFFLGL</sequence>
<dbReference type="PANTHER" id="PTHR36766">
    <property type="entry name" value="PLANT BROAD-SPECTRUM MILDEW RESISTANCE PROTEIN RPW8"/>
    <property type="match status" value="1"/>
</dbReference>
<dbReference type="PANTHER" id="PTHR36766:SF70">
    <property type="entry name" value="DISEASE RESISTANCE PROTEIN RGA4"/>
    <property type="match status" value="1"/>
</dbReference>
<proteinExistence type="predicted"/>
<protein>
    <recommendedName>
        <fullName evidence="4">Disease resistance protein At3g14460</fullName>
    </recommendedName>
</protein>
<dbReference type="SUPFAM" id="SSF52058">
    <property type="entry name" value="L domain-like"/>
    <property type="match status" value="2"/>
</dbReference>
<evidence type="ECO:0000256" key="1">
    <source>
        <dbReference type="ARBA" id="ARBA00022821"/>
    </source>
</evidence>
<reference evidence="2 3" key="1">
    <citation type="journal article" date="2021" name="Commun. Biol.">
        <title>The genome of Shorea leprosula (Dipterocarpaceae) highlights the ecological relevance of drought in aseasonal tropical rainforests.</title>
        <authorList>
            <person name="Ng K.K.S."/>
            <person name="Kobayashi M.J."/>
            <person name="Fawcett J.A."/>
            <person name="Hatakeyama M."/>
            <person name="Paape T."/>
            <person name="Ng C.H."/>
            <person name="Ang C.C."/>
            <person name="Tnah L.H."/>
            <person name="Lee C.T."/>
            <person name="Nishiyama T."/>
            <person name="Sese J."/>
            <person name="O'Brien M.J."/>
            <person name="Copetti D."/>
            <person name="Mohd Noor M.I."/>
            <person name="Ong R.C."/>
            <person name="Putra M."/>
            <person name="Sireger I.Z."/>
            <person name="Indrioko S."/>
            <person name="Kosugi Y."/>
            <person name="Izuno A."/>
            <person name="Isagi Y."/>
            <person name="Lee S.L."/>
            <person name="Shimizu K.K."/>
        </authorList>
    </citation>
    <scope>NUCLEOTIDE SEQUENCE [LARGE SCALE GENOMIC DNA]</scope>
    <source>
        <strain evidence="2">214</strain>
    </source>
</reference>
<comment type="caution">
    <text evidence="2">The sequence shown here is derived from an EMBL/GenBank/DDBJ whole genome shotgun (WGS) entry which is preliminary data.</text>
</comment>
<keyword evidence="1" id="KW-0611">Plant defense</keyword>
<name>A0AAV5LQS9_9ROSI</name>
<evidence type="ECO:0000313" key="2">
    <source>
        <dbReference type="EMBL" id="GKV39818.1"/>
    </source>
</evidence>
<keyword evidence="3" id="KW-1185">Reference proteome</keyword>
<dbReference type="AlphaFoldDB" id="A0AAV5LQS9"/>
<dbReference type="EMBL" id="BPVZ01000137">
    <property type="protein sequence ID" value="GKV39818.1"/>
    <property type="molecule type" value="Genomic_DNA"/>
</dbReference>
<gene>
    <name evidence="2" type="ORF">SLEP1_g47533</name>
</gene>
<dbReference type="GO" id="GO:0006952">
    <property type="term" value="P:defense response"/>
    <property type="evidence" value="ECO:0007669"/>
    <property type="project" value="UniProtKB-KW"/>
</dbReference>
<accession>A0AAV5LQS9</accession>
<dbReference type="Proteomes" id="UP001054252">
    <property type="component" value="Unassembled WGS sequence"/>
</dbReference>
<organism evidence="2 3">
    <name type="scientific">Rubroshorea leprosula</name>
    <dbReference type="NCBI Taxonomy" id="152421"/>
    <lineage>
        <taxon>Eukaryota</taxon>
        <taxon>Viridiplantae</taxon>
        <taxon>Streptophyta</taxon>
        <taxon>Embryophyta</taxon>
        <taxon>Tracheophyta</taxon>
        <taxon>Spermatophyta</taxon>
        <taxon>Magnoliopsida</taxon>
        <taxon>eudicotyledons</taxon>
        <taxon>Gunneridae</taxon>
        <taxon>Pentapetalae</taxon>
        <taxon>rosids</taxon>
        <taxon>malvids</taxon>
        <taxon>Malvales</taxon>
        <taxon>Dipterocarpaceae</taxon>
        <taxon>Rubroshorea</taxon>
    </lineage>
</organism>
<dbReference type="InterPro" id="IPR032675">
    <property type="entry name" value="LRR_dom_sf"/>
</dbReference>
<evidence type="ECO:0000313" key="3">
    <source>
        <dbReference type="Proteomes" id="UP001054252"/>
    </source>
</evidence>
<dbReference type="Gene3D" id="3.80.10.10">
    <property type="entry name" value="Ribonuclease Inhibitor"/>
    <property type="match status" value="4"/>
</dbReference>
<evidence type="ECO:0008006" key="4">
    <source>
        <dbReference type="Google" id="ProtNLM"/>
    </source>
</evidence>